<evidence type="ECO:0000313" key="2">
    <source>
        <dbReference type="Proteomes" id="UP000093000"/>
    </source>
</evidence>
<evidence type="ECO:0008006" key="3">
    <source>
        <dbReference type="Google" id="ProtNLM"/>
    </source>
</evidence>
<proteinExistence type="predicted"/>
<dbReference type="EMBL" id="LUGH01000785">
    <property type="protein sequence ID" value="OBZ82796.1"/>
    <property type="molecule type" value="Genomic_DNA"/>
</dbReference>
<dbReference type="AlphaFoldDB" id="A0A1C7N277"/>
<gene>
    <name evidence="1" type="ORF">A0J61_09154</name>
</gene>
<reference evidence="1 2" key="1">
    <citation type="submission" date="2016-03" db="EMBL/GenBank/DDBJ databases">
        <title>Choanephora cucurbitarum.</title>
        <authorList>
            <person name="Min B."/>
            <person name="Park H."/>
            <person name="Park J.-H."/>
            <person name="Shin H.-D."/>
            <person name="Choi I.-G."/>
        </authorList>
    </citation>
    <scope>NUCLEOTIDE SEQUENCE [LARGE SCALE GENOMIC DNA]</scope>
    <source>
        <strain evidence="1 2">KUS-F28377</strain>
    </source>
</reference>
<dbReference type="Proteomes" id="UP000093000">
    <property type="component" value="Unassembled WGS sequence"/>
</dbReference>
<sequence length="93" mass="10044">MGFVESVLAGGLISLGLDHEVELKALLAFNKVLWIQNDYFAKYYCNPATIHDAKAISSDNSFATRLASPSNLLSMAIGIAVGALGVCHQFRRT</sequence>
<accession>A0A1C7N277</accession>
<keyword evidence="2" id="KW-1185">Reference proteome</keyword>
<dbReference type="OrthoDB" id="10027058at2759"/>
<evidence type="ECO:0000313" key="1">
    <source>
        <dbReference type="EMBL" id="OBZ82796.1"/>
    </source>
</evidence>
<protein>
    <recommendedName>
        <fullName evidence="3">Globin-sensor domain-containing protein</fullName>
    </recommendedName>
</protein>
<organism evidence="1 2">
    <name type="scientific">Choanephora cucurbitarum</name>
    <dbReference type="NCBI Taxonomy" id="101091"/>
    <lineage>
        <taxon>Eukaryota</taxon>
        <taxon>Fungi</taxon>
        <taxon>Fungi incertae sedis</taxon>
        <taxon>Mucoromycota</taxon>
        <taxon>Mucoromycotina</taxon>
        <taxon>Mucoromycetes</taxon>
        <taxon>Mucorales</taxon>
        <taxon>Mucorineae</taxon>
        <taxon>Choanephoraceae</taxon>
        <taxon>Choanephoroideae</taxon>
        <taxon>Choanephora</taxon>
    </lineage>
</organism>
<dbReference type="InParanoid" id="A0A1C7N277"/>
<comment type="caution">
    <text evidence="1">The sequence shown here is derived from an EMBL/GenBank/DDBJ whole genome shotgun (WGS) entry which is preliminary data.</text>
</comment>
<name>A0A1C7N277_9FUNG</name>